<evidence type="ECO:0000256" key="2">
    <source>
        <dbReference type="SAM" id="MobiDB-lite"/>
    </source>
</evidence>
<dbReference type="Pfam" id="PF02661">
    <property type="entry name" value="Fic"/>
    <property type="match status" value="1"/>
</dbReference>
<protein>
    <submittedName>
        <fullName evidence="4">Fic family protein</fullName>
    </submittedName>
</protein>
<dbReference type="InterPro" id="IPR036388">
    <property type="entry name" value="WH-like_DNA-bd_sf"/>
</dbReference>
<dbReference type="PANTHER" id="PTHR13504:SF38">
    <property type="entry name" value="FIDO DOMAIN-CONTAINING PROTEIN"/>
    <property type="match status" value="1"/>
</dbReference>
<sequence length="464" mass="51861">MLDLPTAILAFLQTALANGAEGVPTRALQEHFKIPRSSLSRILAALVAQQRIEPQGKGRAATYRLPAGASAVPAQRRQQPTASSAIPGIAKPNAATASPPWSAKARALLDLLQQPLGTRMPVSYRREFVDDYRPNITSLLPPTMAEALFERGRAHGQMPAATYARQMLQQLLIDLSWYSSRLEGNRKSLLDTRDLFERGRTGAEDLDAVMLLNHKEAIEFLIEAVPAQGMTTAVVRNLQSLLMSDLLVDTASLGTIRQRVVQIQDTVYQPAQVPRLLEEMLEQIVEKVRQTRNPIEAAFFLWVNIAYLQPFVDGNKRTSRLAANMPLMLFNCAPLSFLEVGAQDYALAMLGVYERLDVTLAAELFEWTYRRSIDKYQAVVQSIAAPDPLRVRYRPQLATAMQQIVFFGQDLAQALAQVEVAPEHEIAFRQMLDSELDLLGEFNCARYRLPAARTKDWIARGRPR</sequence>
<dbReference type="RefSeq" id="WP_160551948.1">
    <property type="nucleotide sequence ID" value="NZ_CP047650.1"/>
</dbReference>
<accession>A0A857J611</accession>
<feature type="domain" description="Fido" evidence="3">
    <location>
        <begin position="230"/>
        <end position="370"/>
    </location>
</feature>
<proteinExistence type="predicted"/>
<dbReference type="InterPro" id="IPR036597">
    <property type="entry name" value="Fido-like_dom_sf"/>
</dbReference>
<reference evidence="4 5" key="1">
    <citation type="submission" date="2020-01" db="EMBL/GenBank/DDBJ databases">
        <title>Genome sequencing of strain KACC 21265.</title>
        <authorList>
            <person name="Heo J."/>
            <person name="Kim S.-J."/>
            <person name="Kim J.-S."/>
            <person name="Hong S.-B."/>
            <person name="Kwon S.-W."/>
        </authorList>
    </citation>
    <scope>NUCLEOTIDE SEQUENCE [LARGE SCALE GENOMIC DNA]</scope>
    <source>
        <strain evidence="4 5">KACC 21265</strain>
    </source>
</reference>
<keyword evidence="1" id="KW-0067">ATP-binding</keyword>
<dbReference type="PANTHER" id="PTHR13504">
    <property type="entry name" value="FIDO DOMAIN-CONTAINING PROTEIN DDB_G0283145"/>
    <property type="match status" value="1"/>
</dbReference>
<feature type="binding site" evidence="1">
    <location>
        <begin position="313"/>
        <end position="320"/>
    </location>
    <ligand>
        <name>ATP</name>
        <dbReference type="ChEBI" id="CHEBI:30616"/>
    </ligand>
</feature>
<dbReference type="PROSITE" id="PS51459">
    <property type="entry name" value="FIDO"/>
    <property type="match status" value="1"/>
</dbReference>
<evidence type="ECO:0000313" key="5">
    <source>
        <dbReference type="Proteomes" id="UP000464787"/>
    </source>
</evidence>
<dbReference type="Gene3D" id="1.10.3290.10">
    <property type="entry name" value="Fido-like domain"/>
    <property type="match status" value="1"/>
</dbReference>
<name>A0A857J611_9BURK</name>
<dbReference type="GO" id="GO:0005524">
    <property type="term" value="F:ATP binding"/>
    <property type="evidence" value="ECO:0007669"/>
    <property type="project" value="UniProtKB-KW"/>
</dbReference>
<dbReference type="EMBL" id="CP047650">
    <property type="protein sequence ID" value="QHI98431.1"/>
    <property type="molecule type" value="Genomic_DNA"/>
</dbReference>
<dbReference type="KEGG" id="xyk:GT347_10755"/>
<organism evidence="4 5">
    <name type="scientific">Xylophilus rhododendri</name>
    <dbReference type="NCBI Taxonomy" id="2697032"/>
    <lineage>
        <taxon>Bacteria</taxon>
        <taxon>Pseudomonadati</taxon>
        <taxon>Pseudomonadota</taxon>
        <taxon>Betaproteobacteria</taxon>
        <taxon>Burkholderiales</taxon>
        <taxon>Xylophilus</taxon>
    </lineage>
</organism>
<keyword evidence="5" id="KW-1185">Reference proteome</keyword>
<dbReference type="InterPro" id="IPR040198">
    <property type="entry name" value="Fido_containing"/>
</dbReference>
<gene>
    <name evidence="4" type="ORF">GT347_10755</name>
</gene>
<evidence type="ECO:0000259" key="3">
    <source>
        <dbReference type="PROSITE" id="PS51459"/>
    </source>
</evidence>
<evidence type="ECO:0000256" key="1">
    <source>
        <dbReference type="PIRSR" id="PIRSR640198-2"/>
    </source>
</evidence>
<dbReference type="Gene3D" id="1.10.10.10">
    <property type="entry name" value="Winged helix-like DNA-binding domain superfamily/Winged helix DNA-binding domain"/>
    <property type="match status" value="1"/>
</dbReference>
<dbReference type="Proteomes" id="UP000464787">
    <property type="component" value="Chromosome"/>
</dbReference>
<dbReference type="AlphaFoldDB" id="A0A857J611"/>
<evidence type="ECO:0000313" key="4">
    <source>
        <dbReference type="EMBL" id="QHI98431.1"/>
    </source>
</evidence>
<feature type="region of interest" description="Disordered" evidence="2">
    <location>
        <begin position="69"/>
        <end position="93"/>
    </location>
</feature>
<keyword evidence="1" id="KW-0547">Nucleotide-binding</keyword>
<dbReference type="SUPFAM" id="SSF140931">
    <property type="entry name" value="Fic-like"/>
    <property type="match status" value="1"/>
</dbReference>
<dbReference type="InterPro" id="IPR003812">
    <property type="entry name" value="Fido"/>
</dbReference>